<reference evidence="9" key="1">
    <citation type="submission" date="2025-08" db="UniProtKB">
        <authorList>
            <consortium name="Ensembl"/>
        </authorList>
    </citation>
    <scope>IDENTIFICATION</scope>
</reference>
<evidence type="ECO:0000256" key="1">
    <source>
        <dbReference type="ARBA" id="ARBA00022723"/>
    </source>
</evidence>
<evidence type="ECO:0000259" key="8">
    <source>
        <dbReference type="PROSITE" id="PS50023"/>
    </source>
</evidence>
<evidence type="ECO:0000256" key="4">
    <source>
        <dbReference type="ARBA" id="ARBA00022833"/>
    </source>
</evidence>
<keyword evidence="4 6" id="KW-0862">Zinc</keyword>
<keyword evidence="5 6" id="KW-0440">LIM domain</keyword>
<dbReference type="AlphaFoldDB" id="A0A8C3PMN7"/>
<name>A0A8C3PMN7_9CHAR</name>
<evidence type="ECO:0000256" key="6">
    <source>
        <dbReference type="PROSITE-ProRule" id="PRU00125"/>
    </source>
</evidence>
<dbReference type="PROSITE" id="PS50023">
    <property type="entry name" value="LIM_DOMAIN_2"/>
    <property type="match status" value="2"/>
</dbReference>
<sequence>MSYNRRLCRGLCAGPGHVPAASPWWWWWLWASPLQLLCPGAAVGRAGTERGAGDRGPSCAAPCELLPPVSDHLSLQGPVSWSTTGKPGMSTASYAAAASSPSGHGPSSPTIRIITVSPVTRASLLLAAPVAKRYVWLESPKALVFSGPGTCSPLLPVFPTRDGFRRQHPGAVACSLVFPCHPCALCPQTLTKGGVTYRDEPWHKECFVCTGCKTPLAGQQFTSQDDNPYCIKCFGNLYAKKCSACTKPITGFGGGKYVSFEDRHWHHNCFNCARCNTSLVGKGFIPDNDEILCRDCSSDL</sequence>
<dbReference type="FunFam" id="2.10.110.10:FF:000013">
    <property type="entry name" value="Four and a half LIM domains 1"/>
    <property type="match status" value="1"/>
</dbReference>
<dbReference type="Gene3D" id="2.10.110.10">
    <property type="entry name" value="Cysteine Rich Protein"/>
    <property type="match status" value="2"/>
</dbReference>
<accession>A0A8C3PMN7</accession>
<dbReference type="SUPFAM" id="SSF57716">
    <property type="entry name" value="Glucocorticoid receptor-like (DNA-binding domain)"/>
    <property type="match status" value="3"/>
</dbReference>
<keyword evidence="7" id="KW-0732">Signal</keyword>
<dbReference type="PANTHER" id="PTHR24205">
    <property type="entry name" value="FOUR AND A HALF LIM DOMAINS PROTEIN"/>
    <property type="match status" value="1"/>
</dbReference>
<dbReference type="GO" id="GO:0003712">
    <property type="term" value="F:transcription coregulator activity"/>
    <property type="evidence" value="ECO:0007669"/>
    <property type="project" value="TreeGrafter"/>
</dbReference>
<organism evidence="9 10">
    <name type="scientific">Calidris pygmaea</name>
    <name type="common">Spoon-billed sandpiper</name>
    <dbReference type="NCBI Taxonomy" id="425635"/>
    <lineage>
        <taxon>Eukaryota</taxon>
        <taxon>Metazoa</taxon>
        <taxon>Chordata</taxon>
        <taxon>Craniata</taxon>
        <taxon>Vertebrata</taxon>
        <taxon>Euteleostomi</taxon>
        <taxon>Archelosauria</taxon>
        <taxon>Archosauria</taxon>
        <taxon>Dinosauria</taxon>
        <taxon>Saurischia</taxon>
        <taxon>Theropoda</taxon>
        <taxon>Coelurosauria</taxon>
        <taxon>Aves</taxon>
        <taxon>Neognathae</taxon>
        <taxon>Neoaves</taxon>
        <taxon>Charadriiformes</taxon>
        <taxon>Scolopacidae</taxon>
        <taxon>Calidris</taxon>
    </lineage>
</organism>
<keyword evidence="3" id="KW-0863">Zinc-finger</keyword>
<keyword evidence="10" id="KW-1185">Reference proteome</keyword>
<dbReference type="CDD" id="cd09434">
    <property type="entry name" value="LIM4_FHL3"/>
    <property type="match status" value="1"/>
</dbReference>
<evidence type="ECO:0000256" key="7">
    <source>
        <dbReference type="SAM" id="SignalP"/>
    </source>
</evidence>
<dbReference type="GO" id="GO:0030036">
    <property type="term" value="P:actin cytoskeleton organization"/>
    <property type="evidence" value="ECO:0007669"/>
    <property type="project" value="TreeGrafter"/>
</dbReference>
<dbReference type="Pfam" id="PF00412">
    <property type="entry name" value="LIM"/>
    <property type="match status" value="2"/>
</dbReference>
<keyword evidence="1 6" id="KW-0479">Metal-binding</keyword>
<dbReference type="SMART" id="SM00132">
    <property type="entry name" value="LIM"/>
    <property type="match status" value="2"/>
</dbReference>
<proteinExistence type="predicted"/>
<dbReference type="FunFam" id="2.10.110.10:FF:000095">
    <property type="entry name" value="four and a half LIM domains protein 3"/>
    <property type="match status" value="1"/>
</dbReference>
<protein>
    <submittedName>
        <fullName evidence="9">Four and a half LIM domains 3</fullName>
    </submittedName>
</protein>
<evidence type="ECO:0000313" key="9">
    <source>
        <dbReference type="Ensembl" id="ENSCPGP00000013824.1"/>
    </source>
</evidence>
<dbReference type="CDD" id="cd09346">
    <property type="entry name" value="LIM3_FHL"/>
    <property type="match status" value="1"/>
</dbReference>
<evidence type="ECO:0000256" key="2">
    <source>
        <dbReference type="ARBA" id="ARBA00022737"/>
    </source>
</evidence>
<feature type="chain" id="PRO_5034147053" evidence="7">
    <location>
        <begin position="43"/>
        <end position="300"/>
    </location>
</feature>
<dbReference type="GO" id="GO:0001725">
    <property type="term" value="C:stress fiber"/>
    <property type="evidence" value="ECO:0007669"/>
    <property type="project" value="TreeGrafter"/>
</dbReference>
<reference evidence="9" key="2">
    <citation type="submission" date="2025-09" db="UniProtKB">
        <authorList>
            <consortium name="Ensembl"/>
        </authorList>
    </citation>
    <scope>IDENTIFICATION</scope>
</reference>
<evidence type="ECO:0000313" key="10">
    <source>
        <dbReference type="Proteomes" id="UP000694419"/>
    </source>
</evidence>
<keyword evidence="2" id="KW-0677">Repeat</keyword>
<evidence type="ECO:0000256" key="3">
    <source>
        <dbReference type="ARBA" id="ARBA00022771"/>
    </source>
</evidence>
<dbReference type="PANTHER" id="PTHR24205:SF5">
    <property type="entry name" value="FOUR AND A HALF LIM DOMAINS PROTEIN 3"/>
    <property type="match status" value="1"/>
</dbReference>
<feature type="domain" description="LIM zinc-binding" evidence="8">
    <location>
        <begin position="240"/>
        <end position="300"/>
    </location>
</feature>
<dbReference type="GO" id="GO:0005634">
    <property type="term" value="C:nucleus"/>
    <property type="evidence" value="ECO:0007669"/>
    <property type="project" value="TreeGrafter"/>
</dbReference>
<dbReference type="GO" id="GO:0008270">
    <property type="term" value="F:zinc ion binding"/>
    <property type="evidence" value="ECO:0007669"/>
    <property type="project" value="UniProtKB-KW"/>
</dbReference>
<feature type="domain" description="LIM zinc-binding" evidence="8">
    <location>
        <begin position="181"/>
        <end position="239"/>
    </location>
</feature>
<dbReference type="GO" id="GO:0030018">
    <property type="term" value="C:Z disc"/>
    <property type="evidence" value="ECO:0007669"/>
    <property type="project" value="TreeGrafter"/>
</dbReference>
<dbReference type="Proteomes" id="UP000694419">
    <property type="component" value="Unplaced"/>
</dbReference>
<dbReference type="PROSITE" id="PS00478">
    <property type="entry name" value="LIM_DOMAIN_1"/>
    <property type="match status" value="1"/>
</dbReference>
<dbReference type="GO" id="GO:0003779">
    <property type="term" value="F:actin binding"/>
    <property type="evidence" value="ECO:0007669"/>
    <property type="project" value="TreeGrafter"/>
</dbReference>
<feature type="signal peptide" evidence="7">
    <location>
        <begin position="1"/>
        <end position="42"/>
    </location>
</feature>
<evidence type="ECO:0000256" key="5">
    <source>
        <dbReference type="ARBA" id="ARBA00023038"/>
    </source>
</evidence>
<dbReference type="Ensembl" id="ENSCPGT00000015156.1">
    <property type="protein sequence ID" value="ENSCPGP00000013824.1"/>
    <property type="gene ID" value="ENSCPGG00000009770.1"/>
</dbReference>
<dbReference type="InterPro" id="IPR001781">
    <property type="entry name" value="Znf_LIM"/>
</dbReference>